<evidence type="ECO:0000256" key="3">
    <source>
        <dbReference type="ARBA" id="ARBA00006171"/>
    </source>
</evidence>
<dbReference type="NCBIfam" id="TIGR01549">
    <property type="entry name" value="HAD-SF-IA-v1"/>
    <property type="match status" value="1"/>
</dbReference>
<name>A0A7Z0KWM8_9RHOB</name>
<keyword evidence="5" id="KW-0378">Hydrolase</keyword>
<evidence type="ECO:0000313" key="6">
    <source>
        <dbReference type="Proteomes" id="UP000529417"/>
    </source>
</evidence>
<dbReference type="Pfam" id="PF00702">
    <property type="entry name" value="Hydrolase"/>
    <property type="match status" value="1"/>
</dbReference>
<dbReference type="EMBL" id="JACBXS010000006">
    <property type="protein sequence ID" value="NYS24217.1"/>
    <property type="molecule type" value="Genomic_DNA"/>
</dbReference>
<comment type="similarity">
    <text evidence="3">Belongs to the HAD-like hydrolase superfamily. CbbY/CbbZ/Gph/YieH family.</text>
</comment>
<dbReference type="PANTHER" id="PTHR43434">
    <property type="entry name" value="PHOSPHOGLYCOLATE PHOSPHATASE"/>
    <property type="match status" value="1"/>
</dbReference>
<reference evidence="5 6" key="1">
    <citation type="journal article" date="2000" name="Arch. Microbiol.">
        <title>Rhodobaca bogoriensis gen. nov. and sp. nov., an alkaliphilic purple nonsulfur bacterium from African Rift Valley soda lakes.</title>
        <authorList>
            <person name="Milford A.D."/>
            <person name="Achenbach L.A."/>
            <person name="Jung D.O."/>
            <person name="Madigan M.T."/>
        </authorList>
    </citation>
    <scope>NUCLEOTIDE SEQUENCE [LARGE SCALE GENOMIC DNA]</scope>
    <source>
        <strain evidence="5 6">2376</strain>
    </source>
</reference>
<organism evidence="5 6">
    <name type="scientific">Rhabdonatronobacter sediminivivens</name>
    <dbReference type="NCBI Taxonomy" id="2743469"/>
    <lineage>
        <taxon>Bacteria</taxon>
        <taxon>Pseudomonadati</taxon>
        <taxon>Pseudomonadota</taxon>
        <taxon>Alphaproteobacteria</taxon>
        <taxon>Rhodobacterales</taxon>
        <taxon>Paracoccaceae</taxon>
        <taxon>Rhabdonatronobacter</taxon>
    </lineage>
</organism>
<dbReference type="AlphaFoldDB" id="A0A7Z0KWM8"/>
<dbReference type="PANTHER" id="PTHR43434:SF1">
    <property type="entry name" value="PHOSPHOGLYCOLATE PHOSPHATASE"/>
    <property type="match status" value="1"/>
</dbReference>
<dbReference type="InterPro" id="IPR036412">
    <property type="entry name" value="HAD-like_sf"/>
</dbReference>
<dbReference type="SFLD" id="SFLDS00003">
    <property type="entry name" value="Haloacid_Dehalogenase"/>
    <property type="match status" value="1"/>
</dbReference>
<dbReference type="EC" id="3.1.3.18" evidence="4"/>
<dbReference type="GO" id="GO:0008967">
    <property type="term" value="F:phosphoglycolate phosphatase activity"/>
    <property type="evidence" value="ECO:0007669"/>
    <property type="project" value="UniProtKB-EC"/>
</dbReference>
<comment type="catalytic activity">
    <reaction evidence="1">
        <text>2-phosphoglycolate + H2O = glycolate + phosphate</text>
        <dbReference type="Rhea" id="RHEA:14369"/>
        <dbReference type="ChEBI" id="CHEBI:15377"/>
        <dbReference type="ChEBI" id="CHEBI:29805"/>
        <dbReference type="ChEBI" id="CHEBI:43474"/>
        <dbReference type="ChEBI" id="CHEBI:58033"/>
        <dbReference type="EC" id="3.1.3.18"/>
    </reaction>
</comment>
<dbReference type="Gene3D" id="1.10.150.240">
    <property type="entry name" value="Putative phosphatase, domain 2"/>
    <property type="match status" value="1"/>
</dbReference>
<dbReference type="SUPFAM" id="SSF56784">
    <property type="entry name" value="HAD-like"/>
    <property type="match status" value="1"/>
</dbReference>
<evidence type="ECO:0000313" key="5">
    <source>
        <dbReference type="EMBL" id="NYS24217.1"/>
    </source>
</evidence>
<sequence length="237" mass="24802">MTTTLAHVRALLFDKDGTLFDFQRSWSAWTVGVLEKLAPGDRGQQDRLADLIGFDRGGARFRPGAQFIGGTLAETCDLLLPHLPGEWSADSLRRWAVDEAAGAEMIPPLPLAPLLDGFRGRGLGLGVATNDAESAARQQLRAAGIDTRFDMILGYDSGFTPKPAPDMLLGFAAHLGLDPAAVAMVGDSTHDLHAGRAAGMTTVAVLTGVAGRDALAPHADIVLEDIGGVQALLDAAA</sequence>
<comment type="caution">
    <text evidence="5">The sequence shown here is derived from an EMBL/GenBank/DDBJ whole genome shotgun (WGS) entry which is preliminary data.</text>
</comment>
<dbReference type="InterPro" id="IPR023214">
    <property type="entry name" value="HAD_sf"/>
</dbReference>
<dbReference type="InterPro" id="IPR006439">
    <property type="entry name" value="HAD-SF_hydro_IA"/>
</dbReference>
<dbReference type="GO" id="GO:0005829">
    <property type="term" value="C:cytosol"/>
    <property type="evidence" value="ECO:0007669"/>
    <property type="project" value="TreeGrafter"/>
</dbReference>
<comment type="pathway">
    <text evidence="2">Organic acid metabolism; glycolate biosynthesis; glycolate from 2-phosphoglycolate: step 1/1.</text>
</comment>
<protein>
    <recommendedName>
        <fullName evidence="4">phosphoglycolate phosphatase</fullName>
        <ecNumber evidence="4">3.1.3.18</ecNumber>
    </recommendedName>
</protein>
<proteinExistence type="inferred from homology"/>
<evidence type="ECO:0000256" key="2">
    <source>
        <dbReference type="ARBA" id="ARBA00004818"/>
    </source>
</evidence>
<dbReference type="Proteomes" id="UP000529417">
    <property type="component" value="Unassembled WGS sequence"/>
</dbReference>
<dbReference type="InterPro" id="IPR023198">
    <property type="entry name" value="PGP-like_dom2"/>
</dbReference>
<evidence type="ECO:0000256" key="4">
    <source>
        <dbReference type="ARBA" id="ARBA00013078"/>
    </source>
</evidence>
<keyword evidence="6" id="KW-1185">Reference proteome</keyword>
<dbReference type="Gene3D" id="3.40.50.1000">
    <property type="entry name" value="HAD superfamily/HAD-like"/>
    <property type="match status" value="1"/>
</dbReference>
<dbReference type="InterPro" id="IPR050155">
    <property type="entry name" value="HAD-like_hydrolase_sf"/>
</dbReference>
<gene>
    <name evidence="5" type="ORF">HUK65_04360</name>
</gene>
<dbReference type="SFLD" id="SFLDG01129">
    <property type="entry name" value="C1.5:_HAD__Beta-PGM__Phosphata"/>
    <property type="match status" value="1"/>
</dbReference>
<accession>A0A7Z0KWM8</accession>
<dbReference type="GO" id="GO:0006281">
    <property type="term" value="P:DNA repair"/>
    <property type="evidence" value="ECO:0007669"/>
    <property type="project" value="TreeGrafter"/>
</dbReference>
<evidence type="ECO:0000256" key="1">
    <source>
        <dbReference type="ARBA" id="ARBA00000830"/>
    </source>
</evidence>
<dbReference type="RefSeq" id="WP_179904921.1">
    <property type="nucleotide sequence ID" value="NZ_JACBXS010000006.1"/>
</dbReference>